<reference evidence="3" key="1">
    <citation type="submission" date="2023-05" db="EMBL/GenBank/DDBJ databases">
        <title>Limnohabitans sp. strain HM2-2 Genome sequencing and assembly.</title>
        <authorList>
            <person name="Jung Y."/>
        </authorList>
    </citation>
    <scope>NUCLEOTIDE SEQUENCE</scope>
    <source>
        <strain evidence="3">HM2-2</strain>
    </source>
</reference>
<feature type="compositionally biased region" description="Polar residues" evidence="1">
    <location>
        <begin position="1"/>
        <end position="15"/>
    </location>
</feature>
<name>A0ABT6XAN2_9BURK</name>
<dbReference type="RefSeq" id="WP_283225520.1">
    <property type="nucleotide sequence ID" value="NZ_JASGBH010000015.1"/>
</dbReference>
<gene>
    <name evidence="3" type="ORF">QLQ16_15240</name>
</gene>
<keyword evidence="4" id="KW-1185">Reference proteome</keyword>
<evidence type="ECO:0000256" key="1">
    <source>
        <dbReference type="SAM" id="MobiDB-lite"/>
    </source>
</evidence>
<organism evidence="3 4">
    <name type="scientific">Limnohabitans lacus</name>
    <dbReference type="NCBI Taxonomy" id="3045173"/>
    <lineage>
        <taxon>Bacteria</taxon>
        <taxon>Pseudomonadati</taxon>
        <taxon>Pseudomonadota</taxon>
        <taxon>Betaproteobacteria</taxon>
        <taxon>Burkholderiales</taxon>
        <taxon>Comamonadaceae</taxon>
        <taxon>Limnohabitans</taxon>
    </lineage>
</organism>
<proteinExistence type="predicted"/>
<feature type="compositionally biased region" description="Basic residues" evidence="1">
    <location>
        <begin position="17"/>
        <end position="30"/>
    </location>
</feature>
<evidence type="ECO:0000313" key="3">
    <source>
        <dbReference type="EMBL" id="MDI9235191.1"/>
    </source>
</evidence>
<sequence length="301" mass="32496">MTLRSSPRRQTSGSKHWSLRVHQGQRRRGQQRPQQGFVSILVSAILGAIAVMVLSFASLAVNKSASGAEDRMAREVVDALAQLQVWYEREADTIAVSAVTPTEAQLQAVLTRSYPGMRLAMSTSMASPGCTSGSIACVPWRKVAAWYPATQAPAASIVQDGLPVSEFTGDAIWRVYSSQSWYFERYAQSQAKLNDAARALMSWFAGRKGSNPVLGHDANFWRSSDCSQTDFNLPCVDTYSSLSTTGVASLLGLSVADVTAPLGGVIEFSNLQDSSTAAPFSVALRVMLPWGGQIRQTVLQP</sequence>
<evidence type="ECO:0008006" key="5">
    <source>
        <dbReference type="Google" id="ProtNLM"/>
    </source>
</evidence>
<accession>A0ABT6XAN2</accession>
<feature type="region of interest" description="Disordered" evidence="1">
    <location>
        <begin position="1"/>
        <end position="32"/>
    </location>
</feature>
<protein>
    <recommendedName>
        <fullName evidence="5">Type II secretion system protein</fullName>
    </recommendedName>
</protein>
<comment type="caution">
    <text evidence="3">The sequence shown here is derived from an EMBL/GenBank/DDBJ whole genome shotgun (WGS) entry which is preliminary data.</text>
</comment>
<evidence type="ECO:0000256" key="2">
    <source>
        <dbReference type="SAM" id="Phobius"/>
    </source>
</evidence>
<keyword evidence="2" id="KW-1133">Transmembrane helix</keyword>
<evidence type="ECO:0000313" key="4">
    <source>
        <dbReference type="Proteomes" id="UP001431902"/>
    </source>
</evidence>
<keyword evidence="2" id="KW-0812">Transmembrane</keyword>
<dbReference type="EMBL" id="JASGBH010000015">
    <property type="protein sequence ID" value="MDI9235191.1"/>
    <property type="molecule type" value="Genomic_DNA"/>
</dbReference>
<keyword evidence="2" id="KW-0472">Membrane</keyword>
<feature type="transmembrane region" description="Helical" evidence="2">
    <location>
        <begin position="36"/>
        <end position="61"/>
    </location>
</feature>
<dbReference type="Proteomes" id="UP001431902">
    <property type="component" value="Unassembled WGS sequence"/>
</dbReference>